<protein>
    <submittedName>
        <fullName evidence="4">CheY-specific phosphatase CheX</fullName>
    </submittedName>
</protein>
<dbReference type="RefSeq" id="WP_140460661.1">
    <property type="nucleotide sequence ID" value="NZ_BAABFI010000020.1"/>
</dbReference>
<accession>A0A7Y9FHQ5</accession>
<reference evidence="4 5" key="1">
    <citation type="submission" date="2020-07" db="EMBL/GenBank/DDBJ databases">
        <title>Sequencing the genomes of 1000 actinobacteria strains.</title>
        <authorList>
            <person name="Klenk H.-P."/>
        </authorList>
    </citation>
    <scope>NUCLEOTIDE SEQUENCE [LARGE SCALE GENOMIC DNA]</scope>
    <source>
        <strain evidence="4 5">DSM 24482</strain>
    </source>
</reference>
<dbReference type="EMBL" id="JACCBK010000001">
    <property type="protein sequence ID" value="NYD87282.1"/>
    <property type="molecule type" value="Genomic_DNA"/>
</dbReference>
<dbReference type="InterPro" id="IPR028976">
    <property type="entry name" value="CheC-like_sf"/>
</dbReference>
<sequence length="150" mass="15717">MTTAIAGEDVYAIAQDVFSAMIDGETDTLFPWDGEVPAWGSPLVAWVDLSGDWDGRAALTTETETAHDLARALLGLPSGSPVSDEDLVDAFGEIVNVVGGNIKSLLPTTGKLSLPHVADSEPVLAGSVEVAELRLSWKGRPLTLIVHGVP</sequence>
<dbReference type="GO" id="GO:0006935">
    <property type="term" value="P:chemotaxis"/>
    <property type="evidence" value="ECO:0007669"/>
    <property type="project" value="UniProtKB-KW"/>
</dbReference>
<reference evidence="3 6" key="2">
    <citation type="submission" date="2021-01" db="EMBL/GenBank/DDBJ databases">
        <title>Whole genome shotgun sequence of Cellulomonas oligotrophica NBRC 109435.</title>
        <authorList>
            <person name="Komaki H."/>
            <person name="Tamura T."/>
        </authorList>
    </citation>
    <scope>NUCLEOTIDE SEQUENCE [LARGE SCALE GENOMIC DNA]</scope>
    <source>
        <strain evidence="3 6">NBRC 109435</strain>
    </source>
</reference>
<evidence type="ECO:0000313" key="5">
    <source>
        <dbReference type="Proteomes" id="UP000577956"/>
    </source>
</evidence>
<dbReference type="Pfam" id="PF13690">
    <property type="entry name" value="CheX"/>
    <property type="match status" value="1"/>
</dbReference>
<gene>
    <name evidence="4" type="ORF">BKA21_002831</name>
    <name evidence="3" type="ORF">Col01nite_33580</name>
</gene>
<dbReference type="SUPFAM" id="SSF103039">
    <property type="entry name" value="CheC-like"/>
    <property type="match status" value="1"/>
</dbReference>
<dbReference type="InterPro" id="IPR028051">
    <property type="entry name" value="CheX-like_dom"/>
</dbReference>
<evidence type="ECO:0000313" key="4">
    <source>
        <dbReference type="EMBL" id="NYD87282.1"/>
    </source>
</evidence>
<dbReference type="EMBL" id="BONN01000014">
    <property type="protein sequence ID" value="GIG34199.1"/>
    <property type="molecule type" value="Genomic_DNA"/>
</dbReference>
<dbReference type="Proteomes" id="UP000618382">
    <property type="component" value="Unassembled WGS sequence"/>
</dbReference>
<evidence type="ECO:0000313" key="3">
    <source>
        <dbReference type="EMBL" id="GIG34199.1"/>
    </source>
</evidence>
<keyword evidence="1" id="KW-0145">Chemotaxis</keyword>
<proteinExistence type="predicted"/>
<feature type="domain" description="Chemotaxis phosphatase CheX-like" evidence="2">
    <location>
        <begin position="44"/>
        <end position="122"/>
    </location>
</feature>
<evidence type="ECO:0000313" key="6">
    <source>
        <dbReference type="Proteomes" id="UP000618382"/>
    </source>
</evidence>
<dbReference type="Proteomes" id="UP000577956">
    <property type="component" value="Unassembled WGS sequence"/>
</dbReference>
<name>A0A7Y9FHQ5_9CELL</name>
<dbReference type="Gene3D" id="3.40.1550.10">
    <property type="entry name" value="CheC-like"/>
    <property type="match status" value="1"/>
</dbReference>
<evidence type="ECO:0000259" key="2">
    <source>
        <dbReference type="Pfam" id="PF13690"/>
    </source>
</evidence>
<evidence type="ECO:0000256" key="1">
    <source>
        <dbReference type="ARBA" id="ARBA00022500"/>
    </source>
</evidence>
<organism evidence="4 5">
    <name type="scientific">Cellulomonas oligotrophica</name>
    <dbReference type="NCBI Taxonomy" id="931536"/>
    <lineage>
        <taxon>Bacteria</taxon>
        <taxon>Bacillati</taxon>
        <taxon>Actinomycetota</taxon>
        <taxon>Actinomycetes</taxon>
        <taxon>Micrococcales</taxon>
        <taxon>Cellulomonadaceae</taxon>
        <taxon>Cellulomonas</taxon>
    </lineage>
</organism>
<keyword evidence="6" id="KW-1185">Reference proteome</keyword>
<dbReference type="AlphaFoldDB" id="A0A7Y9FHQ5"/>
<comment type="caution">
    <text evidence="4">The sequence shown here is derived from an EMBL/GenBank/DDBJ whole genome shotgun (WGS) entry which is preliminary data.</text>
</comment>